<keyword evidence="3" id="KW-1185">Reference proteome</keyword>
<dbReference type="InterPro" id="IPR023401">
    <property type="entry name" value="ODC_N"/>
</dbReference>
<comment type="similarity">
    <text evidence="1">Belongs to the ornithine cyclodeaminase/mu-crystallin family.</text>
</comment>
<evidence type="ECO:0000313" key="2">
    <source>
        <dbReference type="EMBL" id="WFE89853.1"/>
    </source>
</evidence>
<proteinExistence type="inferred from homology"/>
<reference evidence="2 3" key="1">
    <citation type="submission" date="2023-03" db="EMBL/GenBank/DDBJ databases">
        <title>Roseibium porphyridii sp. nov. and Roseibium rhodosorbium sp. nov. isolated from marine algae, Porphyridium cruentum and Rhodosorus marinus, respectively.</title>
        <authorList>
            <person name="Lee M.W."/>
            <person name="Choi B.J."/>
            <person name="Lee J.K."/>
            <person name="Choi D.G."/>
            <person name="Baek J.H."/>
            <person name="Bayburt H."/>
            <person name="Kim J.M."/>
            <person name="Han D.M."/>
            <person name="Kim K.H."/>
            <person name="Jeon C.O."/>
        </authorList>
    </citation>
    <scope>NUCLEOTIDE SEQUENCE [LARGE SCALE GENOMIC DNA]</scope>
    <source>
        <strain evidence="2 3">KMA01</strain>
    </source>
</reference>
<name>A0ABY8FB57_9HYPH</name>
<evidence type="ECO:0000313" key="3">
    <source>
        <dbReference type="Proteomes" id="UP001209803"/>
    </source>
</evidence>
<evidence type="ECO:0000256" key="1">
    <source>
        <dbReference type="ARBA" id="ARBA00008903"/>
    </source>
</evidence>
<protein>
    <submittedName>
        <fullName evidence="2">Ornithine cyclodeaminase family protein</fullName>
    </submittedName>
</protein>
<dbReference type="InterPro" id="IPR003462">
    <property type="entry name" value="ODC_Mu_crystall"/>
</dbReference>
<dbReference type="Proteomes" id="UP001209803">
    <property type="component" value="Chromosome"/>
</dbReference>
<dbReference type="EMBL" id="CP120863">
    <property type="protein sequence ID" value="WFE89853.1"/>
    <property type="molecule type" value="Genomic_DNA"/>
</dbReference>
<gene>
    <name evidence="2" type="ORF">K1718_00405</name>
</gene>
<organism evidence="2 3">
    <name type="scientific">Roseibium porphyridii</name>
    <dbReference type="NCBI Taxonomy" id="2866279"/>
    <lineage>
        <taxon>Bacteria</taxon>
        <taxon>Pseudomonadati</taxon>
        <taxon>Pseudomonadota</taxon>
        <taxon>Alphaproteobacteria</taxon>
        <taxon>Hyphomicrobiales</taxon>
        <taxon>Stappiaceae</taxon>
        <taxon>Roseibium</taxon>
    </lineage>
</organism>
<dbReference type="RefSeq" id="WP_265680122.1">
    <property type="nucleotide sequence ID" value="NZ_CP120863.1"/>
</dbReference>
<dbReference type="Pfam" id="PF02423">
    <property type="entry name" value="OCD_Mu_crystall"/>
    <property type="match status" value="1"/>
</dbReference>
<dbReference type="SUPFAM" id="SSF51735">
    <property type="entry name" value="NAD(P)-binding Rossmann-fold domains"/>
    <property type="match status" value="1"/>
</dbReference>
<dbReference type="Gene3D" id="3.40.50.720">
    <property type="entry name" value="NAD(P)-binding Rossmann-like Domain"/>
    <property type="match status" value="1"/>
</dbReference>
<sequence>MTEFVAHETVENSLEWSTLIEQLRGWFTENGVQAPPRQVLTIPAPQQAASNDAGSLLIMPAWLPGKNIGVKVVTFCPWNAENGQSTINAGYMLFDGATGQLSSVLDGDALTVRRTAATSALAADYLVRKDASRHLIVGTGQLAVAVGLAHANVRPMSKISVWGRRPEKAEGITQQLAQAGLNAEVAEDLQVACENADIVSTVTASKEPLVKGTWLRPGSHLDLIGAFRADMRESDDQSMRQAEIFVDGRDSALLSGDLFQPLESGIIQKKDIKADLHELCAGEHPGRRYDGAYTVFKSAGLSLEDLAAAVQAQSDLEENKGRD</sequence>
<dbReference type="Gene3D" id="3.30.1780.10">
    <property type="entry name" value="ornithine cyclodeaminase, domain 1"/>
    <property type="match status" value="1"/>
</dbReference>
<dbReference type="PANTHER" id="PTHR13812">
    <property type="entry name" value="KETIMINE REDUCTASE MU-CRYSTALLIN"/>
    <property type="match status" value="1"/>
</dbReference>
<dbReference type="NCBIfam" id="NF004793">
    <property type="entry name" value="PRK06141.1"/>
    <property type="match status" value="1"/>
</dbReference>
<dbReference type="PANTHER" id="PTHR13812:SF19">
    <property type="entry name" value="KETIMINE REDUCTASE MU-CRYSTALLIN"/>
    <property type="match status" value="1"/>
</dbReference>
<accession>A0ABY8FB57</accession>
<dbReference type="PIRSF" id="PIRSF001439">
    <property type="entry name" value="CryM"/>
    <property type="match status" value="1"/>
</dbReference>
<dbReference type="InterPro" id="IPR036291">
    <property type="entry name" value="NAD(P)-bd_dom_sf"/>
</dbReference>